<proteinExistence type="predicted"/>
<evidence type="ECO:0000313" key="3">
    <source>
        <dbReference type="Proteomes" id="UP001642540"/>
    </source>
</evidence>
<dbReference type="EMBL" id="CAXLJM020000086">
    <property type="protein sequence ID" value="CAL8131257.1"/>
    <property type="molecule type" value="Genomic_DNA"/>
</dbReference>
<name>A0ABP1RN40_9HEXA</name>
<organism evidence="2 3">
    <name type="scientific">Orchesella dallaii</name>
    <dbReference type="NCBI Taxonomy" id="48710"/>
    <lineage>
        <taxon>Eukaryota</taxon>
        <taxon>Metazoa</taxon>
        <taxon>Ecdysozoa</taxon>
        <taxon>Arthropoda</taxon>
        <taxon>Hexapoda</taxon>
        <taxon>Collembola</taxon>
        <taxon>Entomobryomorpha</taxon>
        <taxon>Entomobryoidea</taxon>
        <taxon>Orchesellidae</taxon>
        <taxon>Orchesellinae</taxon>
        <taxon>Orchesella</taxon>
    </lineage>
</organism>
<keyword evidence="1" id="KW-0812">Transmembrane</keyword>
<comment type="caution">
    <text evidence="2">The sequence shown here is derived from an EMBL/GenBank/DDBJ whole genome shotgun (WGS) entry which is preliminary data.</text>
</comment>
<gene>
    <name evidence="2" type="ORF">ODALV1_LOCUS24095</name>
</gene>
<evidence type="ECO:0000313" key="2">
    <source>
        <dbReference type="EMBL" id="CAL8131257.1"/>
    </source>
</evidence>
<feature type="transmembrane region" description="Helical" evidence="1">
    <location>
        <begin position="136"/>
        <end position="155"/>
    </location>
</feature>
<sequence length="165" mass="18560">MEVVVEVVKVLPRIDLDVDPNSLKSLNEHLAQYGSWKGYDMDVSVRTVVEQIYSAFVNSLQTYKFIPQGRYILTSWPGGEWDVFALNDNVVVWKGLSAAPQSAFVCVLISIINGMPVLSMLPVTERPWITSAVPKSAFVCALISIINGMPVYQCWQYQMQRMVLV</sequence>
<reference evidence="2 3" key="1">
    <citation type="submission" date="2024-08" db="EMBL/GenBank/DDBJ databases">
        <authorList>
            <person name="Cucini C."/>
            <person name="Frati F."/>
        </authorList>
    </citation>
    <scope>NUCLEOTIDE SEQUENCE [LARGE SCALE GENOMIC DNA]</scope>
</reference>
<evidence type="ECO:0000256" key="1">
    <source>
        <dbReference type="SAM" id="Phobius"/>
    </source>
</evidence>
<dbReference type="Proteomes" id="UP001642540">
    <property type="component" value="Unassembled WGS sequence"/>
</dbReference>
<keyword evidence="3" id="KW-1185">Reference proteome</keyword>
<keyword evidence="1" id="KW-0472">Membrane</keyword>
<protein>
    <submittedName>
        <fullName evidence="2">Uncharacterized protein</fullName>
    </submittedName>
</protein>
<feature type="transmembrane region" description="Helical" evidence="1">
    <location>
        <begin position="103"/>
        <end position="124"/>
    </location>
</feature>
<accession>A0ABP1RN40</accession>
<keyword evidence="1" id="KW-1133">Transmembrane helix</keyword>